<evidence type="ECO:0000313" key="8">
    <source>
        <dbReference type="EMBL" id="PRD52444.1"/>
    </source>
</evidence>
<name>A0A2S9JHL2_9HYPH</name>
<feature type="transmembrane region" description="Helical" evidence="6">
    <location>
        <begin position="75"/>
        <end position="91"/>
    </location>
</feature>
<keyword evidence="5 6" id="KW-0472">Membrane</keyword>
<dbReference type="GO" id="GO:0005886">
    <property type="term" value="C:plasma membrane"/>
    <property type="evidence" value="ECO:0007669"/>
    <property type="project" value="UniProtKB-SubCell"/>
</dbReference>
<organism evidence="8 9">
    <name type="scientific">Phyllobacterium myrsinacearum</name>
    <dbReference type="NCBI Taxonomy" id="28101"/>
    <lineage>
        <taxon>Bacteria</taxon>
        <taxon>Pseudomonadati</taxon>
        <taxon>Pseudomonadota</taxon>
        <taxon>Alphaproteobacteria</taxon>
        <taxon>Hyphomicrobiales</taxon>
        <taxon>Phyllobacteriaceae</taxon>
        <taxon>Phyllobacterium</taxon>
    </lineage>
</organism>
<dbReference type="InterPro" id="IPR032816">
    <property type="entry name" value="VTT_dom"/>
</dbReference>
<evidence type="ECO:0000256" key="2">
    <source>
        <dbReference type="ARBA" id="ARBA00022475"/>
    </source>
</evidence>
<proteinExistence type="predicted"/>
<accession>A0A2S9JHL2</accession>
<evidence type="ECO:0000256" key="5">
    <source>
        <dbReference type="ARBA" id="ARBA00023136"/>
    </source>
</evidence>
<feature type="transmembrane region" description="Helical" evidence="6">
    <location>
        <begin position="218"/>
        <end position="237"/>
    </location>
</feature>
<dbReference type="EMBL" id="PVBT01000004">
    <property type="protein sequence ID" value="PRD52444.1"/>
    <property type="molecule type" value="Genomic_DNA"/>
</dbReference>
<dbReference type="PANTHER" id="PTHR42709:SF6">
    <property type="entry name" value="UNDECAPRENYL PHOSPHATE TRANSPORTER A"/>
    <property type="match status" value="1"/>
</dbReference>
<evidence type="ECO:0000259" key="7">
    <source>
        <dbReference type="Pfam" id="PF09335"/>
    </source>
</evidence>
<keyword evidence="3 6" id="KW-0812">Transmembrane</keyword>
<feature type="transmembrane region" description="Helical" evidence="6">
    <location>
        <begin position="186"/>
        <end position="206"/>
    </location>
</feature>
<dbReference type="AlphaFoldDB" id="A0A2S9JHL2"/>
<comment type="subcellular location">
    <subcellularLocation>
        <location evidence="1">Cell membrane</location>
        <topology evidence="1">Multi-pass membrane protein</topology>
    </subcellularLocation>
</comment>
<keyword evidence="2" id="KW-1003">Cell membrane</keyword>
<feature type="transmembrane region" description="Helical" evidence="6">
    <location>
        <begin position="156"/>
        <end position="174"/>
    </location>
</feature>
<reference evidence="8 9" key="1">
    <citation type="submission" date="2018-02" db="EMBL/GenBank/DDBJ databases">
        <title>The draft genome of Phyllobacterium myrsinacearum DSM5892.</title>
        <authorList>
            <person name="Li L."/>
            <person name="Liu L."/>
            <person name="Zhang X."/>
            <person name="Wang T."/>
        </authorList>
    </citation>
    <scope>NUCLEOTIDE SEQUENCE [LARGE SCALE GENOMIC DNA]</scope>
    <source>
        <strain evidence="8 9">DSM 5892</strain>
    </source>
</reference>
<evidence type="ECO:0000256" key="6">
    <source>
        <dbReference type="SAM" id="Phobius"/>
    </source>
</evidence>
<feature type="transmembrane region" description="Helical" evidence="6">
    <location>
        <begin position="51"/>
        <end position="69"/>
    </location>
</feature>
<comment type="caution">
    <text evidence="8">The sequence shown here is derived from an EMBL/GenBank/DDBJ whole genome shotgun (WGS) entry which is preliminary data.</text>
</comment>
<evidence type="ECO:0000256" key="1">
    <source>
        <dbReference type="ARBA" id="ARBA00004651"/>
    </source>
</evidence>
<dbReference type="Pfam" id="PF09335">
    <property type="entry name" value="VTT_dom"/>
    <property type="match status" value="1"/>
</dbReference>
<gene>
    <name evidence="8" type="ORF">C5750_16300</name>
</gene>
<protein>
    <submittedName>
        <fullName evidence="8">DedA family protein</fullName>
    </submittedName>
</protein>
<evidence type="ECO:0000313" key="9">
    <source>
        <dbReference type="Proteomes" id="UP000238563"/>
    </source>
</evidence>
<dbReference type="OrthoDB" id="9813426at2"/>
<feature type="transmembrane region" description="Helical" evidence="6">
    <location>
        <begin position="96"/>
        <end position="117"/>
    </location>
</feature>
<evidence type="ECO:0000256" key="4">
    <source>
        <dbReference type="ARBA" id="ARBA00022989"/>
    </source>
</evidence>
<dbReference type="InterPro" id="IPR051311">
    <property type="entry name" value="DedA_domain"/>
</dbReference>
<keyword evidence="4 6" id="KW-1133">Transmembrane helix</keyword>
<dbReference type="Proteomes" id="UP000238563">
    <property type="component" value="Unassembled WGS sequence"/>
</dbReference>
<keyword evidence="9" id="KW-1185">Reference proteome</keyword>
<sequence>MPGITAASAQARSQGGEDRLDVSQFSAGFGLPHHPPSGSHTRKCALMDSPLYASLLDMGLLGIVVLAFAEKLIPVLPSYLMLVFLGATYVSDVPDLIVLVLATVCGSTLGALFWYGVGRLAGKERTDALVARFGRYIFLPVTRYRAMANAYETNQFWVTLVAQTIPTIRIFLAMPAGVLRLKLQGFLPATILGIFVWNAPLVGLGFLLRQSERDPLQMGVAVVGAILLGELAVGLIFRRVRG</sequence>
<dbReference type="PANTHER" id="PTHR42709">
    <property type="entry name" value="ALKALINE PHOSPHATASE LIKE PROTEIN"/>
    <property type="match status" value="1"/>
</dbReference>
<feature type="domain" description="VTT" evidence="7">
    <location>
        <begin position="76"/>
        <end position="205"/>
    </location>
</feature>
<evidence type="ECO:0000256" key="3">
    <source>
        <dbReference type="ARBA" id="ARBA00022692"/>
    </source>
</evidence>